<dbReference type="OrthoDB" id="5242520at2"/>
<dbReference type="PRINTS" id="PR00455">
    <property type="entry name" value="HTHTETR"/>
</dbReference>
<evidence type="ECO:0000256" key="4">
    <source>
        <dbReference type="PROSITE-ProRule" id="PRU00335"/>
    </source>
</evidence>
<evidence type="ECO:0000256" key="1">
    <source>
        <dbReference type="ARBA" id="ARBA00023015"/>
    </source>
</evidence>
<dbReference type="Proteomes" id="UP000184452">
    <property type="component" value="Unassembled WGS sequence"/>
</dbReference>
<dbReference type="PANTHER" id="PTHR30055:SF234">
    <property type="entry name" value="HTH-TYPE TRANSCRIPTIONAL REGULATOR BETI"/>
    <property type="match status" value="1"/>
</dbReference>
<protein>
    <submittedName>
        <fullName evidence="6">DNA-binding transcriptional regulator, AcrR family</fullName>
    </submittedName>
</protein>
<dbReference type="PANTHER" id="PTHR30055">
    <property type="entry name" value="HTH-TYPE TRANSCRIPTIONAL REGULATOR RUTR"/>
    <property type="match status" value="1"/>
</dbReference>
<dbReference type="Pfam" id="PF17920">
    <property type="entry name" value="TetR_C_16"/>
    <property type="match status" value="1"/>
</dbReference>
<dbReference type="InterPro" id="IPR041678">
    <property type="entry name" value="TetR_C_16"/>
</dbReference>
<keyword evidence="3" id="KW-0804">Transcription</keyword>
<sequence>MTRTDSREAIIAAARALFSEHGYKGVTVRDIAAAAGVSPALVIKHYGSKAELFNALGPHRIPLGELDLPRSALGRALVQKVLTRREHCLPENWLLATARARESAEEGFGADGGELLDSVARVIGDTTPDRRHAAAVACQMIGLAEGLRVVGLFQGIPDAELLDLYAPGVQAHVDACPAPDA</sequence>
<dbReference type="InterPro" id="IPR009057">
    <property type="entry name" value="Homeodomain-like_sf"/>
</dbReference>
<feature type="domain" description="HTH tetR-type" evidence="5">
    <location>
        <begin position="4"/>
        <end position="64"/>
    </location>
</feature>
<keyword evidence="7" id="KW-1185">Reference proteome</keyword>
<proteinExistence type="predicted"/>
<name>A0A1M6MK67_9ACTN</name>
<dbReference type="Pfam" id="PF00440">
    <property type="entry name" value="TetR_N"/>
    <property type="match status" value="1"/>
</dbReference>
<dbReference type="STRING" id="758803.SAMN05421803_11091"/>
<keyword evidence="1" id="KW-0805">Transcription regulation</keyword>
<keyword evidence="2 4" id="KW-0238">DNA-binding</keyword>
<organism evidence="6 7">
    <name type="scientific">Nocardiopsis flavescens</name>
    <dbReference type="NCBI Taxonomy" id="758803"/>
    <lineage>
        <taxon>Bacteria</taxon>
        <taxon>Bacillati</taxon>
        <taxon>Actinomycetota</taxon>
        <taxon>Actinomycetes</taxon>
        <taxon>Streptosporangiales</taxon>
        <taxon>Nocardiopsidaceae</taxon>
        <taxon>Nocardiopsis</taxon>
    </lineage>
</organism>
<dbReference type="InterPro" id="IPR001647">
    <property type="entry name" value="HTH_TetR"/>
</dbReference>
<accession>A0A1M6MK67</accession>
<evidence type="ECO:0000259" key="5">
    <source>
        <dbReference type="PROSITE" id="PS50977"/>
    </source>
</evidence>
<evidence type="ECO:0000313" key="6">
    <source>
        <dbReference type="EMBL" id="SHJ83847.1"/>
    </source>
</evidence>
<reference evidence="6 7" key="1">
    <citation type="submission" date="2016-11" db="EMBL/GenBank/DDBJ databases">
        <authorList>
            <person name="Jaros S."/>
            <person name="Januszkiewicz K."/>
            <person name="Wedrychowicz H."/>
        </authorList>
    </citation>
    <scope>NUCLEOTIDE SEQUENCE [LARGE SCALE GENOMIC DNA]</scope>
    <source>
        <strain evidence="6 7">CGMCC 4.5723</strain>
    </source>
</reference>
<evidence type="ECO:0000256" key="3">
    <source>
        <dbReference type="ARBA" id="ARBA00023163"/>
    </source>
</evidence>
<evidence type="ECO:0000313" key="7">
    <source>
        <dbReference type="Proteomes" id="UP000184452"/>
    </source>
</evidence>
<dbReference type="GO" id="GO:0000976">
    <property type="term" value="F:transcription cis-regulatory region binding"/>
    <property type="evidence" value="ECO:0007669"/>
    <property type="project" value="TreeGrafter"/>
</dbReference>
<dbReference type="SUPFAM" id="SSF46689">
    <property type="entry name" value="Homeodomain-like"/>
    <property type="match status" value="1"/>
</dbReference>
<dbReference type="InterPro" id="IPR050109">
    <property type="entry name" value="HTH-type_TetR-like_transc_reg"/>
</dbReference>
<evidence type="ECO:0000256" key="2">
    <source>
        <dbReference type="ARBA" id="ARBA00023125"/>
    </source>
</evidence>
<dbReference type="AlphaFoldDB" id="A0A1M6MK67"/>
<dbReference type="GO" id="GO:0003700">
    <property type="term" value="F:DNA-binding transcription factor activity"/>
    <property type="evidence" value="ECO:0007669"/>
    <property type="project" value="TreeGrafter"/>
</dbReference>
<dbReference type="RefSeq" id="WP_073380374.1">
    <property type="nucleotide sequence ID" value="NZ_FQZK01000010.1"/>
</dbReference>
<dbReference type="Gene3D" id="1.10.357.10">
    <property type="entry name" value="Tetracycline Repressor, domain 2"/>
    <property type="match status" value="1"/>
</dbReference>
<gene>
    <name evidence="6" type="ORF">SAMN05421803_11091</name>
</gene>
<dbReference type="PROSITE" id="PS50977">
    <property type="entry name" value="HTH_TETR_2"/>
    <property type="match status" value="1"/>
</dbReference>
<feature type="DNA-binding region" description="H-T-H motif" evidence="4">
    <location>
        <begin position="27"/>
        <end position="46"/>
    </location>
</feature>
<dbReference type="EMBL" id="FQZK01000010">
    <property type="protein sequence ID" value="SHJ83847.1"/>
    <property type="molecule type" value="Genomic_DNA"/>
</dbReference>